<organism evidence="1 2">
    <name type="scientific">Pseudomonas gorinensis</name>
    <dbReference type="NCBI Taxonomy" id="3240790"/>
    <lineage>
        <taxon>Bacteria</taxon>
        <taxon>Pseudomonadati</taxon>
        <taxon>Pseudomonadota</taxon>
        <taxon>Gammaproteobacteria</taxon>
        <taxon>Pseudomonadales</taxon>
        <taxon>Pseudomonadaceae</taxon>
        <taxon>Pseudomonas</taxon>
    </lineage>
</organism>
<dbReference type="Proteomes" id="UP000018725">
    <property type="component" value="Chromosome"/>
</dbReference>
<gene>
    <name evidence="1" type="ORF">U771_14960</name>
</gene>
<sequence length="352" mass="40103">MQGKELRAEFEKVRGTYDSFSEKVKELIKGFLEVQSVTVHSVSSRCKTLDSLELKAQKKIDKGSEYADLKAVTDLAGVRVITHFASDVDQIAKIVEHEFNVDFANSIDKRVAQEPDRFGYTSLHYVVELNSERLFLSEYSKFVNVKVEIQIRSILQHAWAEIEHDIGYKANEEVPNEVKRKFSRLSGLLELADEEFMDIRNKVDEYAESVRNAVGIELGKIAIDKTSLDSFAVSNNVVVALDREIAQILDATISEPYFLPQEFEVFKLFGVNTLDQLETMLRTHYSDVLLRANDIASNSDDISFNLASGICIFYLFQVVAGKTQDRGWIERYVSTMGLVDDPNFIEYLMKFT</sequence>
<dbReference type="EMBL" id="CP006852">
    <property type="protein sequence ID" value="AHC35516.1"/>
    <property type="molecule type" value="Genomic_DNA"/>
</dbReference>
<protein>
    <submittedName>
        <fullName evidence="1">Uncharacterized protein</fullName>
    </submittedName>
</protein>
<reference evidence="1 2" key="1">
    <citation type="journal article" date="2014" name="Genome Announc.">
        <title>Complete Genome Sequence of Pseudomonas sp. Strain TKP, Isolated from a gamma-Hexachlorocyclohexane-Degrading Mixed Culture.</title>
        <authorList>
            <person name="Ohtsubo Y."/>
            <person name="Kishida K."/>
            <person name="Sato T."/>
            <person name="Tabata M."/>
            <person name="Kawasumi T."/>
            <person name="Ogura Y."/>
            <person name="Hayashi T."/>
            <person name="Tsuda M."/>
            <person name="Nagata Y."/>
        </authorList>
    </citation>
    <scope>NUCLEOTIDE SEQUENCE [LARGE SCALE GENOMIC DNA]</scope>
    <source>
        <strain evidence="1 2">TKP</strain>
    </source>
</reference>
<evidence type="ECO:0000313" key="1">
    <source>
        <dbReference type="EMBL" id="AHC35516.1"/>
    </source>
</evidence>
<proteinExistence type="predicted"/>
<evidence type="ECO:0000313" key="2">
    <source>
        <dbReference type="Proteomes" id="UP000018725"/>
    </source>
</evidence>
<name>A0ACA7P6A1_9PSED</name>
<keyword evidence="2" id="KW-1185">Reference proteome</keyword>
<accession>A0ACA7P6A1</accession>